<name>A0ACB8UNA9_9EURO</name>
<sequence length="506" mass="53239">MSASNPFRRKPVPAAAAALDSVVGEREAAPTTPDPAPAPPAPPLENTLPPRTKSVRIASPPVRAVISPVEPLSPLATSPPGTSHGRSRHAGSPPPPQVIPRDVESSSESEDDERPDGLDPFENPKARSDNDDDDVQTGRKRATMDVDAFKRLLLTGDASVQSAALTETNVSLIEQQQQLPLRSASRSSQDRDAASPRLERKKPPVPKTRHGKLLQHAVDEDVVSARDQQSRAPPRVVLSKKSPPPPLTFSPSPYPPAGAAARVVSDPPPSTSSPGSSSRSSSRDGRRPSLSDPFPPFRSASQRIPPAAPPTRRHSQLRHAHAHAAAGSSPPIARSSSARLPASSTSSSASAMPRTPPPPPPTRRRDHESPPSSSHSSPSTTPEEAAEPDADNQPTTPPPLARSQSGSVRSVNRLARAPRPPPPRRSANSQVAAADDSRSLRHVSSSTTTTTGDGDAEDDGGGVGSPPRPPSKAENILADLSRLQRELDEFRGRYEKPSSSTSSAAG</sequence>
<proteinExistence type="predicted"/>
<comment type="caution">
    <text evidence="1">The sequence shown here is derived from an EMBL/GenBank/DDBJ whole genome shotgun (WGS) entry which is preliminary data.</text>
</comment>
<accession>A0ACB8UNA9</accession>
<organism evidence="1">
    <name type="scientific">Ophidiomyces ophidiicola</name>
    <dbReference type="NCBI Taxonomy" id="1387563"/>
    <lineage>
        <taxon>Eukaryota</taxon>
        <taxon>Fungi</taxon>
        <taxon>Dikarya</taxon>
        <taxon>Ascomycota</taxon>
        <taxon>Pezizomycotina</taxon>
        <taxon>Eurotiomycetes</taxon>
        <taxon>Eurotiomycetidae</taxon>
        <taxon>Onygenales</taxon>
        <taxon>Onygenaceae</taxon>
        <taxon>Ophidiomyces</taxon>
    </lineage>
</organism>
<protein>
    <submittedName>
        <fullName evidence="1">Uncharacterized protein</fullName>
    </submittedName>
</protein>
<evidence type="ECO:0000313" key="1">
    <source>
        <dbReference type="EMBL" id="KAI2382045.1"/>
    </source>
</evidence>
<reference evidence="1" key="1">
    <citation type="journal article" date="2022" name="bioRxiv">
        <title>Population genetic analysis of Ophidiomyces ophidiicola, the causative agent of snake fungal disease, indicates recent introductions to the USA.</title>
        <authorList>
            <person name="Ladner J.T."/>
            <person name="Palmer J.M."/>
            <person name="Ettinger C.L."/>
            <person name="Stajich J.E."/>
            <person name="Farrell T.M."/>
            <person name="Glorioso B.M."/>
            <person name="Lawson B."/>
            <person name="Price S.J."/>
            <person name="Stengle A.G."/>
            <person name="Grear D.A."/>
            <person name="Lorch J.M."/>
        </authorList>
    </citation>
    <scope>NUCLEOTIDE SEQUENCE</scope>
    <source>
        <strain evidence="1">NWHC 24266-5</strain>
    </source>
</reference>
<gene>
    <name evidence="1" type="ORF">LOY88_006357</name>
</gene>
<dbReference type="EMBL" id="JALBCA010000148">
    <property type="protein sequence ID" value="KAI2382045.1"/>
    <property type="molecule type" value="Genomic_DNA"/>
</dbReference>